<protein>
    <submittedName>
        <fullName evidence="2">Uncharacterized protein</fullName>
    </submittedName>
</protein>
<dbReference type="EMBL" id="SEOQ01000848">
    <property type="protein sequence ID" value="TFY56201.1"/>
    <property type="molecule type" value="Genomic_DNA"/>
</dbReference>
<comment type="caution">
    <text evidence="2">The sequence shown here is derived from an EMBL/GenBank/DDBJ whole genome shotgun (WGS) entry which is preliminary data.</text>
</comment>
<dbReference type="Proteomes" id="UP000298327">
    <property type="component" value="Unassembled WGS sequence"/>
</dbReference>
<name>A0A4Y9Y445_9AGAM</name>
<gene>
    <name evidence="2" type="ORF">EVG20_g9021</name>
</gene>
<organism evidence="2 3">
    <name type="scientific">Dentipellis fragilis</name>
    <dbReference type="NCBI Taxonomy" id="205917"/>
    <lineage>
        <taxon>Eukaryota</taxon>
        <taxon>Fungi</taxon>
        <taxon>Dikarya</taxon>
        <taxon>Basidiomycota</taxon>
        <taxon>Agaricomycotina</taxon>
        <taxon>Agaricomycetes</taxon>
        <taxon>Russulales</taxon>
        <taxon>Hericiaceae</taxon>
        <taxon>Dentipellis</taxon>
    </lineage>
</organism>
<dbReference type="AlphaFoldDB" id="A0A4Y9Y445"/>
<sequence>MVGVGGSISRAPTPGGSGSGPRGRFKSSPLSGWGEGPVVVAERVRGMGDEERIPEGKVKEGPDIEDTGEGHGDGV</sequence>
<proteinExistence type="predicted"/>
<evidence type="ECO:0000256" key="1">
    <source>
        <dbReference type="SAM" id="MobiDB-lite"/>
    </source>
</evidence>
<feature type="compositionally biased region" description="Basic and acidic residues" evidence="1">
    <location>
        <begin position="42"/>
        <end position="75"/>
    </location>
</feature>
<keyword evidence="3" id="KW-1185">Reference proteome</keyword>
<accession>A0A4Y9Y445</accession>
<reference evidence="2 3" key="1">
    <citation type="submission" date="2019-02" db="EMBL/GenBank/DDBJ databases">
        <title>Genome sequencing of the rare red list fungi Dentipellis fragilis.</title>
        <authorList>
            <person name="Buettner E."/>
            <person name="Kellner H."/>
        </authorList>
    </citation>
    <scope>NUCLEOTIDE SEQUENCE [LARGE SCALE GENOMIC DNA]</scope>
    <source>
        <strain evidence="2 3">DSM 105465</strain>
    </source>
</reference>
<evidence type="ECO:0000313" key="2">
    <source>
        <dbReference type="EMBL" id="TFY56201.1"/>
    </source>
</evidence>
<evidence type="ECO:0000313" key="3">
    <source>
        <dbReference type="Proteomes" id="UP000298327"/>
    </source>
</evidence>
<feature type="region of interest" description="Disordered" evidence="1">
    <location>
        <begin position="1"/>
        <end position="75"/>
    </location>
</feature>